<feature type="transmembrane region" description="Helical" evidence="1">
    <location>
        <begin position="88"/>
        <end position="107"/>
    </location>
</feature>
<comment type="caution">
    <text evidence="2">The sequence shown here is derived from an EMBL/GenBank/DDBJ whole genome shotgun (WGS) entry which is preliminary data.</text>
</comment>
<dbReference type="Proteomes" id="UP001500630">
    <property type="component" value="Unassembled WGS sequence"/>
</dbReference>
<reference evidence="3" key="1">
    <citation type="journal article" date="2019" name="Int. J. Syst. Evol. Microbiol.">
        <title>The Global Catalogue of Microorganisms (GCM) 10K type strain sequencing project: providing services to taxonomists for standard genome sequencing and annotation.</title>
        <authorList>
            <consortium name="The Broad Institute Genomics Platform"/>
            <consortium name="The Broad Institute Genome Sequencing Center for Infectious Disease"/>
            <person name="Wu L."/>
            <person name="Ma J."/>
        </authorList>
    </citation>
    <scope>NUCLEOTIDE SEQUENCE [LARGE SCALE GENOMIC DNA]</scope>
    <source>
        <strain evidence="3">JCM 17326</strain>
    </source>
</reference>
<protein>
    <recommendedName>
        <fullName evidence="4">Integral membrane protein</fullName>
    </recommendedName>
</protein>
<dbReference type="RefSeq" id="WP_345572720.1">
    <property type="nucleotide sequence ID" value="NZ_BAABDQ010000032.1"/>
</dbReference>
<keyword evidence="3" id="KW-1185">Reference proteome</keyword>
<proteinExistence type="predicted"/>
<evidence type="ECO:0008006" key="4">
    <source>
        <dbReference type="Google" id="ProtNLM"/>
    </source>
</evidence>
<keyword evidence="1" id="KW-1133">Transmembrane helix</keyword>
<keyword evidence="1" id="KW-0472">Membrane</keyword>
<feature type="transmembrane region" description="Helical" evidence="1">
    <location>
        <begin position="30"/>
        <end position="51"/>
    </location>
</feature>
<accession>A0ABP6Z450</accession>
<dbReference type="EMBL" id="BAABDQ010000032">
    <property type="protein sequence ID" value="GAA3597747.1"/>
    <property type="molecule type" value="Genomic_DNA"/>
</dbReference>
<feature type="transmembrane region" description="Helical" evidence="1">
    <location>
        <begin position="113"/>
        <end position="136"/>
    </location>
</feature>
<name>A0ABP6Z450_9ACTN</name>
<sequence>MKTSDRTTAEARHVGHPHLRQAFGRTKASVAAYGAFSVAVLVVVVLLSVTGSEVTSFMWGRTGGMVASAVVTYWLTVRAARGARWAYVRVRVISVVVPIAIVAIDAIPGALPAWFVAMQLAGALALVPAAFVVNGARLRAAFSTAR</sequence>
<evidence type="ECO:0000256" key="1">
    <source>
        <dbReference type="SAM" id="Phobius"/>
    </source>
</evidence>
<feature type="transmembrane region" description="Helical" evidence="1">
    <location>
        <begin position="57"/>
        <end position="76"/>
    </location>
</feature>
<evidence type="ECO:0000313" key="2">
    <source>
        <dbReference type="EMBL" id="GAA3597747.1"/>
    </source>
</evidence>
<evidence type="ECO:0000313" key="3">
    <source>
        <dbReference type="Proteomes" id="UP001500630"/>
    </source>
</evidence>
<gene>
    <name evidence="2" type="ORF">GCM10022419_096340</name>
</gene>
<keyword evidence="1" id="KW-0812">Transmembrane</keyword>
<organism evidence="2 3">
    <name type="scientific">Nonomuraea rosea</name>
    <dbReference type="NCBI Taxonomy" id="638574"/>
    <lineage>
        <taxon>Bacteria</taxon>
        <taxon>Bacillati</taxon>
        <taxon>Actinomycetota</taxon>
        <taxon>Actinomycetes</taxon>
        <taxon>Streptosporangiales</taxon>
        <taxon>Streptosporangiaceae</taxon>
        <taxon>Nonomuraea</taxon>
    </lineage>
</organism>